<accession>A0ABW1XPF2</accession>
<comment type="similarity">
    <text evidence="1">Belongs to the FlgM family.</text>
</comment>
<evidence type="ECO:0000256" key="1">
    <source>
        <dbReference type="ARBA" id="ARBA00005322"/>
    </source>
</evidence>
<dbReference type="NCBIfam" id="TIGR03824">
    <property type="entry name" value="FlgM_jcvi"/>
    <property type="match status" value="1"/>
</dbReference>
<keyword evidence="11" id="KW-0966">Cell projection</keyword>
<dbReference type="RefSeq" id="WP_131258348.1">
    <property type="nucleotide sequence ID" value="NZ_JBHSUS010000001.1"/>
</dbReference>
<evidence type="ECO:0000259" key="10">
    <source>
        <dbReference type="Pfam" id="PF04316"/>
    </source>
</evidence>
<evidence type="ECO:0000256" key="3">
    <source>
        <dbReference type="ARBA" id="ARBA00022491"/>
    </source>
</evidence>
<keyword evidence="11" id="KW-0969">Cilium</keyword>
<dbReference type="Pfam" id="PF04316">
    <property type="entry name" value="FlgM"/>
    <property type="match status" value="1"/>
</dbReference>
<evidence type="ECO:0000313" key="12">
    <source>
        <dbReference type="Proteomes" id="UP001596364"/>
    </source>
</evidence>
<dbReference type="EMBL" id="JBHSUS010000001">
    <property type="protein sequence ID" value="MFC6440554.1"/>
    <property type="molecule type" value="Genomic_DNA"/>
</dbReference>
<keyword evidence="3" id="KW-0678">Repressor</keyword>
<keyword evidence="4" id="KW-1005">Bacterial flagellum biogenesis</keyword>
<feature type="compositionally biased region" description="Low complexity" evidence="9">
    <location>
        <begin position="20"/>
        <end position="40"/>
    </location>
</feature>
<name>A0ABW1XPF2_9ALTE</name>
<comment type="function">
    <text evidence="7">Responsible for the coupling of flagellin expression to flagellar assembly by preventing expression of the flagellin genes when a component of the middle class of proteins is defective. It negatively regulates flagellar genes by inhibiting the activity of FliA by directly binding to FliA.</text>
</comment>
<evidence type="ECO:0000256" key="4">
    <source>
        <dbReference type="ARBA" id="ARBA00022795"/>
    </source>
</evidence>
<dbReference type="SUPFAM" id="SSF101498">
    <property type="entry name" value="Anti-sigma factor FlgM"/>
    <property type="match status" value="1"/>
</dbReference>
<evidence type="ECO:0000313" key="11">
    <source>
        <dbReference type="EMBL" id="MFC6440554.1"/>
    </source>
</evidence>
<keyword evidence="11" id="KW-0282">Flagellum</keyword>
<feature type="region of interest" description="Disordered" evidence="9">
    <location>
        <begin position="1"/>
        <end position="40"/>
    </location>
</feature>
<keyword evidence="6" id="KW-0804">Transcription</keyword>
<dbReference type="InterPro" id="IPR035890">
    <property type="entry name" value="Anti-sigma-28_factor_FlgM_sf"/>
</dbReference>
<comment type="caution">
    <text evidence="11">The sequence shown here is derived from an EMBL/GenBank/DDBJ whole genome shotgun (WGS) entry which is preliminary data.</text>
</comment>
<gene>
    <name evidence="11" type="primary">flgM</name>
    <name evidence="11" type="ORF">ACFP85_10385</name>
</gene>
<protein>
    <recommendedName>
        <fullName evidence="2">Negative regulator of flagellin synthesis</fullName>
    </recommendedName>
    <alternativeName>
        <fullName evidence="8">Anti-sigma-28 factor</fullName>
    </alternativeName>
</protein>
<evidence type="ECO:0000256" key="7">
    <source>
        <dbReference type="ARBA" id="ARBA00024739"/>
    </source>
</evidence>
<dbReference type="InterPro" id="IPR031316">
    <property type="entry name" value="FlgM_C"/>
</dbReference>
<evidence type="ECO:0000256" key="2">
    <source>
        <dbReference type="ARBA" id="ARBA00017823"/>
    </source>
</evidence>
<dbReference type="InterPro" id="IPR007412">
    <property type="entry name" value="FlgM"/>
</dbReference>
<organism evidence="11 12">
    <name type="scientific">Pseudobowmanella zhangzhouensis</name>
    <dbReference type="NCBI Taxonomy" id="1537679"/>
    <lineage>
        <taxon>Bacteria</taxon>
        <taxon>Pseudomonadati</taxon>
        <taxon>Pseudomonadota</taxon>
        <taxon>Gammaproteobacteria</taxon>
        <taxon>Alteromonadales</taxon>
        <taxon>Alteromonadaceae</taxon>
    </lineage>
</organism>
<evidence type="ECO:0000256" key="8">
    <source>
        <dbReference type="ARBA" id="ARBA00030117"/>
    </source>
</evidence>
<keyword evidence="12" id="KW-1185">Reference proteome</keyword>
<feature type="domain" description="Anti-sigma-28 factor FlgM C-terminal" evidence="10">
    <location>
        <begin position="48"/>
        <end position="101"/>
    </location>
</feature>
<evidence type="ECO:0000256" key="5">
    <source>
        <dbReference type="ARBA" id="ARBA00023015"/>
    </source>
</evidence>
<feature type="compositionally biased region" description="Polar residues" evidence="9">
    <location>
        <begin position="1"/>
        <end position="10"/>
    </location>
</feature>
<keyword evidence="5" id="KW-0805">Transcription regulation</keyword>
<reference evidence="12" key="1">
    <citation type="journal article" date="2019" name="Int. J. Syst. Evol. Microbiol.">
        <title>The Global Catalogue of Microorganisms (GCM) 10K type strain sequencing project: providing services to taxonomists for standard genome sequencing and annotation.</title>
        <authorList>
            <consortium name="The Broad Institute Genomics Platform"/>
            <consortium name="The Broad Institute Genome Sequencing Center for Infectious Disease"/>
            <person name="Wu L."/>
            <person name="Ma J."/>
        </authorList>
    </citation>
    <scope>NUCLEOTIDE SEQUENCE [LARGE SCALE GENOMIC DNA]</scope>
    <source>
        <strain evidence="12">CGMCC 1.16031</strain>
    </source>
</reference>
<proteinExistence type="inferred from homology"/>
<evidence type="ECO:0000256" key="6">
    <source>
        <dbReference type="ARBA" id="ARBA00023163"/>
    </source>
</evidence>
<dbReference type="Proteomes" id="UP001596364">
    <property type="component" value="Unassembled WGS sequence"/>
</dbReference>
<evidence type="ECO:0000256" key="9">
    <source>
        <dbReference type="SAM" id="MobiDB-lite"/>
    </source>
</evidence>
<sequence length="111" mass="12283">MTMNVNNNPNKPLVDGQKLAQQQQTTQQQNANNASTAQTQVAQTLRQDSVSLTSSAQQLSQLQKKAGDTQSINQEKVDKLKKAIQNGEYRINPERMAQKIAALESELFGIK</sequence>